<organism evidence="1 2">
    <name type="scientific">Runella slithyformis (strain ATCC 29530 / DSM 19594 / LMG 11500 / NCIMB 11436 / LSU 4)</name>
    <dbReference type="NCBI Taxonomy" id="761193"/>
    <lineage>
        <taxon>Bacteria</taxon>
        <taxon>Pseudomonadati</taxon>
        <taxon>Bacteroidota</taxon>
        <taxon>Cytophagia</taxon>
        <taxon>Cytophagales</taxon>
        <taxon>Spirosomataceae</taxon>
        <taxon>Runella</taxon>
    </lineage>
</organism>
<dbReference type="EMBL" id="CP002862">
    <property type="protein sequence ID" value="AEI52142.1"/>
    <property type="molecule type" value="Genomic_DNA"/>
</dbReference>
<reference evidence="1 2" key="2">
    <citation type="journal article" date="2012" name="Stand. Genomic Sci.">
        <title>Complete genome sequence of the aquatic bacterium Runella slithyformis type strain (LSU 4(T)).</title>
        <authorList>
            <person name="Copeland A."/>
            <person name="Zhang X."/>
            <person name="Misra M."/>
            <person name="Lapidus A."/>
            <person name="Nolan M."/>
            <person name="Lucas S."/>
            <person name="Deshpande S."/>
            <person name="Cheng J.F."/>
            <person name="Tapia R."/>
            <person name="Goodwin L.A."/>
            <person name="Pitluck S."/>
            <person name="Liolios K."/>
            <person name="Pagani I."/>
            <person name="Ivanova N."/>
            <person name="Mikhailova N."/>
            <person name="Pati A."/>
            <person name="Chen A."/>
            <person name="Palaniappan K."/>
            <person name="Land M."/>
            <person name="Hauser L."/>
            <person name="Pan C."/>
            <person name="Jeffries C.D."/>
            <person name="Detter J.C."/>
            <person name="Brambilla E.M."/>
            <person name="Rohde M."/>
            <person name="Djao O.D."/>
            <person name="Goker M."/>
            <person name="Sikorski J."/>
            <person name="Tindall B.J."/>
            <person name="Woyke T."/>
            <person name="Bristow J."/>
            <person name="Eisen J.A."/>
            <person name="Markowitz V."/>
            <person name="Hugenholtz P."/>
            <person name="Kyrpides N.C."/>
            <person name="Klenk H.P."/>
            <person name="Mavromatis K."/>
        </authorList>
    </citation>
    <scope>NUCLEOTIDE SEQUENCE [LARGE SCALE GENOMIC DNA]</scope>
    <source>
        <strain evidence="2">ATCC 29530 / DSM 19594 / LMG 11500 / NCIMB 11436 / LSU 4</strain>
    </source>
</reference>
<name>A0A7U3ZRP7_RUNSL</name>
<geneLocation type="plasmid" evidence="1 2">
    <name>pRUNSL03</name>
</geneLocation>
<evidence type="ECO:0000313" key="1">
    <source>
        <dbReference type="EMBL" id="AEI52142.1"/>
    </source>
</evidence>
<dbReference type="Proteomes" id="UP000000493">
    <property type="component" value="Plasmid pRUNSL03"/>
</dbReference>
<reference evidence="2" key="1">
    <citation type="submission" date="2011-06" db="EMBL/GenBank/DDBJ databases">
        <title>The complete genome of plasmid 3 of Runella slithyformis DSM 19594.</title>
        <authorList>
            <consortium name="US DOE Joint Genome Institute (JGI-PGF)"/>
            <person name="Lucas S."/>
            <person name="Han J."/>
            <person name="Lapidus A."/>
            <person name="Bruce D."/>
            <person name="Goodwin L."/>
            <person name="Pitluck S."/>
            <person name="Peters L."/>
            <person name="Kyrpides N."/>
            <person name="Mavromatis K."/>
            <person name="Ivanova N."/>
            <person name="Ovchinnikova G."/>
            <person name="Zhang X."/>
            <person name="Misra M."/>
            <person name="Detter J.C."/>
            <person name="Tapia R."/>
            <person name="Han C."/>
            <person name="Land M."/>
            <person name="Hauser L."/>
            <person name="Markowitz V."/>
            <person name="Cheng J.-F."/>
            <person name="Hugenholtz P."/>
            <person name="Woyke T."/>
            <person name="Wu D."/>
            <person name="Tindall B."/>
            <person name="Faehrich R."/>
            <person name="Brambilla E."/>
            <person name="Klenk H.-P."/>
            <person name="Eisen J.A."/>
        </authorList>
    </citation>
    <scope>NUCLEOTIDE SEQUENCE [LARGE SCALE GENOMIC DNA]</scope>
    <source>
        <strain evidence="2">ATCC 29530 / DSM 19594 / LMG 11500 / NCIMB 11436 / LSU 4</strain>
        <plasmid evidence="2">pRUNSL03</plasmid>
    </source>
</reference>
<dbReference type="KEGG" id="rsi:Runsl_5845"/>
<gene>
    <name evidence="1" type="ordered locus">Runsl_5845</name>
</gene>
<dbReference type="AlphaFoldDB" id="A0A7U3ZRP7"/>
<keyword evidence="2" id="KW-1185">Reference proteome</keyword>
<sequence>MISVGFCNKTTFKMRFPEDLIGKPNLIHGETPVSRICEIDPYKAPIIDE</sequence>
<proteinExistence type="predicted"/>
<protein>
    <submittedName>
        <fullName evidence="1">Uncharacterized protein</fullName>
    </submittedName>
</protein>
<evidence type="ECO:0000313" key="2">
    <source>
        <dbReference type="Proteomes" id="UP000000493"/>
    </source>
</evidence>
<keyword evidence="1" id="KW-0614">Plasmid</keyword>
<accession>A0A7U3ZRP7</accession>